<protein>
    <submittedName>
        <fullName evidence="2">Uncharacterized protein</fullName>
    </submittedName>
</protein>
<evidence type="ECO:0000256" key="1">
    <source>
        <dbReference type="SAM" id="MobiDB-lite"/>
    </source>
</evidence>
<feature type="region of interest" description="Disordered" evidence="1">
    <location>
        <begin position="36"/>
        <end position="66"/>
    </location>
</feature>
<organism evidence="2 3">
    <name type="scientific">Geodermatophilus obscurus</name>
    <dbReference type="NCBI Taxonomy" id="1861"/>
    <lineage>
        <taxon>Bacteria</taxon>
        <taxon>Bacillati</taxon>
        <taxon>Actinomycetota</taxon>
        <taxon>Actinomycetes</taxon>
        <taxon>Geodermatophilales</taxon>
        <taxon>Geodermatophilaceae</taxon>
        <taxon>Geodermatophilus</taxon>
    </lineage>
</organism>
<reference evidence="3" key="1">
    <citation type="submission" date="2016-10" db="EMBL/GenBank/DDBJ databases">
        <authorList>
            <person name="Varghese N."/>
            <person name="Submissions S."/>
        </authorList>
    </citation>
    <scope>NUCLEOTIDE SEQUENCE [LARGE SCALE GENOMIC DNA]</scope>
    <source>
        <strain evidence="3">DSM 43161</strain>
    </source>
</reference>
<evidence type="ECO:0000313" key="2">
    <source>
        <dbReference type="EMBL" id="SFO16747.1"/>
    </source>
</evidence>
<sequence length="66" mass="6815">MLTTLLVIGGVLLGLLALLALIVSLSARPATRTGRAPGWVADAGRPHPDAWSPLTGTTTTEIPTVR</sequence>
<proteinExistence type="predicted"/>
<accession>A0A1I5EZ57</accession>
<dbReference type="RefSeq" id="WP_075013137.1">
    <property type="nucleotide sequence ID" value="NZ_FOWE01000004.1"/>
</dbReference>
<evidence type="ECO:0000313" key="3">
    <source>
        <dbReference type="Proteomes" id="UP000183642"/>
    </source>
</evidence>
<dbReference type="AlphaFoldDB" id="A0A1I5EZ57"/>
<gene>
    <name evidence="2" type="ORF">SAMN05660359_01713</name>
</gene>
<keyword evidence="3" id="KW-1185">Reference proteome</keyword>
<name>A0A1I5EZ57_9ACTN</name>
<dbReference type="Proteomes" id="UP000183642">
    <property type="component" value="Unassembled WGS sequence"/>
</dbReference>
<dbReference type="EMBL" id="FOWE01000004">
    <property type="protein sequence ID" value="SFO16747.1"/>
    <property type="molecule type" value="Genomic_DNA"/>
</dbReference>